<dbReference type="Pfam" id="PF00891">
    <property type="entry name" value="Methyltransf_2"/>
    <property type="match status" value="1"/>
</dbReference>
<gene>
    <name evidence="5" type="ORF">M501DRAFT_1013025</name>
</gene>
<dbReference type="PANTHER" id="PTHR43712:SF5">
    <property type="entry name" value="O-METHYLTRANSFERASE ASQN-RELATED"/>
    <property type="match status" value="1"/>
</dbReference>
<accession>A0A9P4VS72</accession>
<dbReference type="GO" id="GO:0008171">
    <property type="term" value="F:O-methyltransferase activity"/>
    <property type="evidence" value="ECO:0007669"/>
    <property type="project" value="InterPro"/>
</dbReference>
<keyword evidence="1 5" id="KW-0489">Methyltransferase</keyword>
<organism evidence="5 6">
    <name type="scientific">Patellaria atrata CBS 101060</name>
    <dbReference type="NCBI Taxonomy" id="1346257"/>
    <lineage>
        <taxon>Eukaryota</taxon>
        <taxon>Fungi</taxon>
        <taxon>Dikarya</taxon>
        <taxon>Ascomycota</taxon>
        <taxon>Pezizomycotina</taxon>
        <taxon>Dothideomycetes</taxon>
        <taxon>Dothideomycetes incertae sedis</taxon>
        <taxon>Patellariales</taxon>
        <taxon>Patellariaceae</taxon>
        <taxon>Patellaria</taxon>
    </lineage>
</organism>
<sequence length="423" mass="47358">MASSTRRLDQLAASVSSSAAILGEYLESRNLPQPSVNVGGLAGYSGLPPDISTARRSLQESVLELAYLASGPQEYMIRYTTEYVGITALRWIYHFRIFEHVPLDGVVSYKELAKLAGQDERTLKRIVRRAILNRFFIEPRPGYIAHTSSTALLLKDSDVRDMVGLMIEEGFDSSTRYSEAYEKWGPSNSATETAFQLAFQTDLKYFDWLEQRPENLRRFGGMMKAHGTNESYSSENFVKVFNWSLIGEGKVVDIGGGLGHMSIAIAKEFPNIKFVVQDFPDTAKQGAERCSEELRDRISFEGYDFFNPQPVEGADIYMLKAVLHDHPDPDVEKIIRNTVTAMRPGSRILIIDGVLPEPGAMHPVEERAVRSLDLQMGMFFNAGERDPEQWCSVIANSDPRLKVKSINRVPGNVSSGIEVVFEP</sequence>
<dbReference type="PROSITE" id="PS51683">
    <property type="entry name" value="SAM_OMT_II"/>
    <property type="match status" value="1"/>
</dbReference>
<protein>
    <submittedName>
        <fullName evidence="5">S-adenosyl-L-methionine-dependent methyltransferase</fullName>
    </submittedName>
</protein>
<evidence type="ECO:0000313" key="6">
    <source>
        <dbReference type="Proteomes" id="UP000799429"/>
    </source>
</evidence>
<dbReference type="SUPFAM" id="SSF46785">
    <property type="entry name" value="Winged helix' DNA-binding domain"/>
    <property type="match status" value="1"/>
</dbReference>
<dbReference type="AlphaFoldDB" id="A0A9P4VS72"/>
<dbReference type="InterPro" id="IPR036388">
    <property type="entry name" value="WH-like_DNA-bd_sf"/>
</dbReference>
<evidence type="ECO:0000256" key="3">
    <source>
        <dbReference type="ARBA" id="ARBA00022691"/>
    </source>
</evidence>
<dbReference type="OrthoDB" id="1606438at2759"/>
<dbReference type="Gene3D" id="3.40.50.150">
    <property type="entry name" value="Vaccinia Virus protein VP39"/>
    <property type="match status" value="1"/>
</dbReference>
<dbReference type="SUPFAM" id="SSF53335">
    <property type="entry name" value="S-adenosyl-L-methionine-dependent methyltransferases"/>
    <property type="match status" value="1"/>
</dbReference>
<name>A0A9P4VS72_9PEZI</name>
<dbReference type="PANTHER" id="PTHR43712">
    <property type="entry name" value="PUTATIVE (AFU_ORTHOLOGUE AFUA_4G14580)-RELATED"/>
    <property type="match status" value="1"/>
</dbReference>
<dbReference type="InterPro" id="IPR016461">
    <property type="entry name" value="COMT-like"/>
</dbReference>
<dbReference type="CDD" id="cd02440">
    <property type="entry name" value="AdoMet_MTases"/>
    <property type="match status" value="1"/>
</dbReference>
<dbReference type="InterPro" id="IPR029063">
    <property type="entry name" value="SAM-dependent_MTases_sf"/>
</dbReference>
<dbReference type="Gene3D" id="1.10.10.10">
    <property type="entry name" value="Winged helix-like DNA-binding domain superfamily/Winged helix DNA-binding domain"/>
    <property type="match status" value="1"/>
</dbReference>
<reference evidence="5" key="1">
    <citation type="journal article" date="2020" name="Stud. Mycol.">
        <title>101 Dothideomycetes genomes: a test case for predicting lifestyles and emergence of pathogens.</title>
        <authorList>
            <person name="Haridas S."/>
            <person name="Albert R."/>
            <person name="Binder M."/>
            <person name="Bloem J."/>
            <person name="Labutti K."/>
            <person name="Salamov A."/>
            <person name="Andreopoulos B."/>
            <person name="Baker S."/>
            <person name="Barry K."/>
            <person name="Bills G."/>
            <person name="Bluhm B."/>
            <person name="Cannon C."/>
            <person name="Castanera R."/>
            <person name="Culley D."/>
            <person name="Daum C."/>
            <person name="Ezra D."/>
            <person name="Gonzalez J."/>
            <person name="Henrissat B."/>
            <person name="Kuo A."/>
            <person name="Liang C."/>
            <person name="Lipzen A."/>
            <person name="Lutzoni F."/>
            <person name="Magnuson J."/>
            <person name="Mondo S."/>
            <person name="Nolan M."/>
            <person name="Ohm R."/>
            <person name="Pangilinan J."/>
            <person name="Park H.-J."/>
            <person name="Ramirez L."/>
            <person name="Alfaro M."/>
            <person name="Sun H."/>
            <person name="Tritt A."/>
            <person name="Yoshinaga Y."/>
            <person name="Zwiers L.-H."/>
            <person name="Turgeon B."/>
            <person name="Goodwin S."/>
            <person name="Spatafora J."/>
            <person name="Crous P."/>
            <person name="Grigoriev I."/>
        </authorList>
    </citation>
    <scope>NUCLEOTIDE SEQUENCE</scope>
    <source>
        <strain evidence="5">CBS 101060</strain>
    </source>
</reference>
<evidence type="ECO:0000259" key="4">
    <source>
        <dbReference type="Pfam" id="PF00891"/>
    </source>
</evidence>
<dbReference type="Proteomes" id="UP000799429">
    <property type="component" value="Unassembled WGS sequence"/>
</dbReference>
<evidence type="ECO:0000256" key="2">
    <source>
        <dbReference type="ARBA" id="ARBA00022679"/>
    </source>
</evidence>
<evidence type="ECO:0000256" key="1">
    <source>
        <dbReference type="ARBA" id="ARBA00022603"/>
    </source>
</evidence>
<feature type="domain" description="O-methyltransferase C-terminal" evidence="4">
    <location>
        <begin position="230"/>
        <end position="394"/>
    </location>
</feature>
<dbReference type="InterPro" id="IPR036390">
    <property type="entry name" value="WH_DNA-bd_sf"/>
</dbReference>
<comment type="caution">
    <text evidence="5">The sequence shown here is derived from an EMBL/GenBank/DDBJ whole genome shotgun (WGS) entry which is preliminary data.</text>
</comment>
<evidence type="ECO:0000313" key="5">
    <source>
        <dbReference type="EMBL" id="KAF2843686.1"/>
    </source>
</evidence>
<dbReference type="InterPro" id="IPR001077">
    <property type="entry name" value="COMT_C"/>
</dbReference>
<dbReference type="EMBL" id="MU006089">
    <property type="protein sequence ID" value="KAF2843686.1"/>
    <property type="molecule type" value="Genomic_DNA"/>
</dbReference>
<keyword evidence="6" id="KW-1185">Reference proteome</keyword>
<dbReference type="GO" id="GO:0032259">
    <property type="term" value="P:methylation"/>
    <property type="evidence" value="ECO:0007669"/>
    <property type="project" value="UniProtKB-KW"/>
</dbReference>
<keyword evidence="2" id="KW-0808">Transferase</keyword>
<keyword evidence="3" id="KW-0949">S-adenosyl-L-methionine</keyword>
<proteinExistence type="predicted"/>